<reference evidence="2 3" key="1">
    <citation type="submission" date="2020-08" db="EMBL/GenBank/DDBJ databases">
        <title>Genomic Encyclopedia of Type Strains, Phase IV (KMG-IV): sequencing the most valuable type-strain genomes for metagenomic binning, comparative biology and taxonomic classification.</title>
        <authorList>
            <person name="Goeker M."/>
        </authorList>
    </citation>
    <scope>NUCLEOTIDE SEQUENCE [LARGE SCALE GENOMIC DNA]</scope>
    <source>
        <strain evidence="2 3">DSM 45385</strain>
    </source>
</reference>
<dbReference type="EMBL" id="JACHIN010000020">
    <property type="protein sequence ID" value="MBB5083960.1"/>
    <property type="molecule type" value="Genomic_DNA"/>
</dbReference>
<protein>
    <submittedName>
        <fullName evidence="2">Mannitol-specific phosphotransferase system IIBC component</fullName>
    </submittedName>
</protein>
<evidence type="ECO:0000313" key="2">
    <source>
        <dbReference type="EMBL" id="MBB5083960.1"/>
    </source>
</evidence>
<dbReference type="RefSeq" id="WP_184973511.1">
    <property type="nucleotide sequence ID" value="NZ_JACHIN010000020.1"/>
</dbReference>
<name>A0A7W8AF20_9ACTN</name>
<keyword evidence="2" id="KW-0808">Transferase</keyword>
<comment type="caution">
    <text evidence="2">The sequence shown here is derived from an EMBL/GenBank/DDBJ whole genome shotgun (WGS) entry which is preliminary data.</text>
</comment>
<keyword evidence="3" id="KW-1185">Reference proteome</keyword>
<proteinExistence type="predicted"/>
<accession>A0A7W8AF20</accession>
<gene>
    <name evidence="2" type="ORF">HNR40_009468</name>
</gene>
<keyword evidence="1" id="KW-0472">Membrane</keyword>
<evidence type="ECO:0000313" key="3">
    <source>
        <dbReference type="Proteomes" id="UP000568380"/>
    </source>
</evidence>
<evidence type="ECO:0000256" key="1">
    <source>
        <dbReference type="SAM" id="Phobius"/>
    </source>
</evidence>
<sequence>MAETGAELGAALGIALMGSVGAAVYRAATAGTAAPAVPGGLLEGVAREAFMRGLNTVAGLSAVIMVCLAVGAGLLRRVRTDG</sequence>
<organism evidence="2 3">
    <name type="scientific">Nonomuraea endophytica</name>
    <dbReference type="NCBI Taxonomy" id="714136"/>
    <lineage>
        <taxon>Bacteria</taxon>
        <taxon>Bacillati</taxon>
        <taxon>Actinomycetota</taxon>
        <taxon>Actinomycetes</taxon>
        <taxon>Streptosporangiales</taxon>
        <taxon>Streptosporangiaceae</taxon>
        <taxon>Nonomuraea</taxon>
    </lineage>
</organism>
<keyword evidence="1" id="KW-0812">Transmembrane</keyword>
<dbReference type="AlphaFoldDB" id="A0A7W8AF20"/>
<keyword evidence="1" id="KW-1133">Transmembrane helix</keyword>
<dbReference type="Proteomes" id="UP000568380">
    <property type="component" value="Unassembled WGS sequence"/>
</dbReference>
<dbReference type="GO" id="GO:0016740">
    <property type="term" value="F:transferase activity"/>
    <property type="evidence" value="ECO:0007669"/>
    <property type="project" value="UniProtKB-KW"/>
</dbReference>
<feature type="transmembrane region" description="Helical" evidence="1">
    <location>
        <begin position="57"/>
        <end position="75"/>
    </location>
</feature>